<dbReference type="InterPro" id="IPR001841">
    <property type="entry name" value="Znf_RING"/>
</dbReference>
<feature type="region of interest" description="Disordered" evidence="11">
    <location>
        <begin position="704"/>
        <end position="741"/>
    </location>
</feature>
<dbReference type="AlphaFoldDB" id="A0A9P6WKC1"/>
<evidence type="ECO:0000256" key="1">
    <source>
        <dbReference type="ARBA" id="ARBA00003621"/>
    </source>
</evidence>
<feature type="domain" description="RING-type" evidence="12">
    <location>
        <begin position="637"/>
        <end position="689"/>
    </location>
</feature>
<reference evidence="14" key="1">
    <citation type="submission" date="2020-11" db="EMBL/GenBank/DDBJ databases">
        <title>Kefir isolates.</title>
        <authorList>
            <person name="Marcisauskas S."/>
            <person name="Kim Y."/>
            <person name="Blasche S."/>
        </authorList>
    </citation>
    <scope>NUCLEOTIDE SEQUENCE</scope>
    <source>
        <strain evidence="14">Olga-1</strain>
    </source>
</reference>
<keyword evidence="7" id="KW-0378">Hydrolase</keyword>
<dbReference type="PROSITE" id="PS50089">
    <property type="entry name" value="ZF_RING_2"/>
    <property type="match status" value="1"/>
</dbReference>
<dbReference type="GO" id="GO:0006508">
    <property type="term" value="P:proteolysis"/>
    <property type="evidence" value="ECO:0007669"/>
    <property type="project" value="UniProtKB-KW"/>
</dbReference>
<dbReference type="SUPFAM" id="SSF49354">
    <property type="entry name" value="PapD-like"/>
    <property type="match status" value="1"/>
</dbReference>
<proteinExistence type="inferred from homology"/>
<feature type="compositionally biased region" description="Low complexity" evidence="11">
    <location>
        <begin position="731"/>
        <end position="741"/>
    </location>
</feature>
<evidence type="ECO:0000256" key="5">
    <source>
        <dbReference type="ARBA" id="ARBA00022723"/>
    </source>
</evidence>
<dbReference type="Proteomes" id="UP000697127">
    <property type="component" value="Unassembled WGS sequence"/>
</dbReference>
<comment type="similarity">
    <text evidence="2">Belongs to the peptidase C14B family.</text>
</comment>
<evidence type="ECO:0000256" key="3">
    <source>
        <dbReference type="ARBA" id="ARBA00016994"/>
    </source>
</evidence>
<dbReference type="GO" id="GO:0005737">
    <property type="term" value="C:cytoplasm"/>
    <property type="evidence" value="ECO:0007669"/>
    <property type="project" value="TreeGrafter"/>
</dbReference>
<organism evidence="14 15">
    <name type="scientific">Pichia californica</name>
    <dbReference type="NCBI Taxonomy" id="460514"/>
    <lineage>
        <taxon>Eukaryota</taxon>
        <taxon>Fungi</taxon>
        <taxon>Dikarya</taxon>
        <taxon>Ascomycota</taxon>
        <taxon>Saccharomycotina</taxon>
        <taxon>Pichiomycetes</taxon>
        <taxon>Pichiales</taxon>
        <taxon>Pichiaceae</taxon>
        <taxon>Pichia</taxon>
    </lineage>
</organism>
<protein>
    <recommendedName>
        <fullName evidence="3">Metacaspase-1</fullName>
    </recommendedName>
</protein>
<dbReference type="InterPro" id="IPR000535">
    <property type="entry name" value="MSP_dom"/>
</dbReference>
<name>A0A9P6WKC1_9ASCO</name>
<evidence type="ECO:0000256" key="8">
    <source>
        <dbReference type="ARBA" id="ARBA00022833"/>
    </source>
</evidence>
<dbReference type="PANTHER" id="PTHR48104:SF30">
    <property type="entry name" value="METACASPASE-1"/>
    <property type="match status" value="1"/>
</dbReference>
<comment type="function">
    <text evidence="1">Involved in cell death (apoptosis).</text>
</comment>
<evidence type="ECO:0000313" key="14">
    <source>
        <dbReference type="EMBL" id="KAG0688557.1"/>
    </source>
</evidence>
<feature type="compositionally biased region" description="Acidic residues" evidence="11">
    <location>
        <begin position="353"/>
        <end position="367"/>
    </location>
</feature>
<dbReference type="Pfam" id="PF00635">
    <property type="entry name" value="Motile_Sperm"/>
    <property type="match status" value="1"/>
</dbReference>
<evidence type="ECO:0000256" key="10">
    <source>
        <dbReference type="PROSITE-ProRule" id="PRU00175"/>
    </source>
</evidence>
<dbReference type="PROSITE" id="PS00518">
    <property type="entry name" value="ZF_RING_1"/>
    <property type="match status" value="1"/>
</dbReference>
<keyword evidence="5" id="KW-0479">Metal-binding</keyword>
<feature type="compositionally biased region" description="Low complexity" evidence="11">
    <location>
        <begin position="494"/>
        <end position="506"/>
    </location>
</feature>
<dbReference type="OrthoDB" id="3223806at2759"/>
<dbReference type="GO" id="GO:0008270">
    <property type="term" value="F:zinc ion binding"/>
    <property type="evidence" value="ECO:0007669"/>
    <property type="project" value="UniProtKB-KW"/>
</dbReference>
<dbReference type="InterPro" id="IPR029030">
    <property type="entry name" value="Caspase-like_dom_sf"/>
</dbReference>
<evidence type="ECO:0000313" key="15">
    <source>
        <dbReference type="Proteomes" id="UP000697127"/>
    </source>
</evidence>
<keyword evidence="4" id="KW-0053">Apoptosis</keyword>
<evidence type="ECO:0000259" key="13">
    <source>
        <dbReference type="PROSITE" id="PS50202"/>
    </source>
</evidence>
<keyword evidence="6 10" id="KW-0863">Zinc-finger</keyword>
<gene>
    <name evidence="14" type="primary">MCA1</name>
    <name evidence="14" type="ORF">C6P40_000834</name>
</gene>
<dbReference type="InterPro" id="IPR050452">
    <property type="entry name" value="Metacaspase"/>
</dbReference>
<feature type="compositionally biased region" description="Polar residues" evidence="11">
    <location>
        <begin position="533"/>
        <end position="550"/>
    </location>
</feature>
<feature type="compositionally biased region" description="Basic and acidic residues" evidence="11">
    <location>
        <begin position="551"/>
        <end position="562"/>
    </location>
</feature>
<feature type="region of interest" description="Disordered" evidence="11">
    <location>
        <begin position="182"/>
        <end position="245"/>
    </location>
</feature>
<dbReference type="InterPro" id="IPR017907">
    <property type="entry name" value="Znf_RING_CS"/>
</dbReference>
<feature type="region of interest" description="Disordered" evidence="11">
    <location>
        <begin position="307"/>
        <end position="342"/>
    </location>
</feature>
<feature type="region of interest" description="Disordered" evidence="11">
    <location>
        <begin position="603"/>
        <end position="623"/>
    </location>
</feature>
<dbReference type="SMART" id="SM00184">
    <property type="entry name" value="RING"/>
    <property type="match status" value="1"/>
</dbReference>
<keyword evidence="7" id="KW-0788">Thiol protease</keyword>
<feature type="region of interest" description="Disordered" evidence="11">
    <location>
        <begin position="489"/>
        <end position="512"/>
    </location>
</feature>
<evidence type="ECO:0000256" key="9">
    <source>
        <dbReference type="ARBA" id="ARBA00023145"/>
    </source>
</evidence>
<feature type="region of interest" description="Disordered" evidence="11">
    <location>
        <begin position="394"/>
        <end position="418"/>
    </location>
</feature>
<keyword evidence="15" id="KW-1185">Reference proteome</keyword>
<dbReference type="Gene3D" id="2.60.40.10">
    <property type="entry name" value="Immunoglobulins"/>
    <property type="match status" value="1"/>
</dbReference>
<feature type="compositionally biased region" description="Basic and acidic residues" evidence="11">
    <location>
        <begin position="604"/>
        <end position="616"/>
    </location>
</feature>
<dbReference type="InterPro" id="IPR011600">
    <property type="entry name" value="Pept_C14_caspase"/>
</dbReference>
<dbReference type="SUPFAM" id="SSF57850">
    <property type="entry name" value="RING/U-box"/>
    <property type="match status" value="1"/>
</dbReference>
<keyword evidence="8" id="KW-0862">Zinc</keyword>
<feature type="region of interest" description="Disordered" evidence="11">
    <location>
        <begin position="348"/>
        <end position="367"/>
    </location>
</feature>
<comment type="caution">
    <text evidence="14">The sequence shown here is derived from an EMBL/GenBank/DDBJ whole genome shotgun (WGS) entry which is preliminary data.</text>
</comment>
<feature type="compositionally biased region" description="Low complexity" evidence="11">
    <location>
        <begin position="190"/>
        <end position="219"/>
    </location>
</feature>
<feature type="compositionally biased region" description="Acidic residues" evidence="11">
    <location>
        <begin position="326"/>
        <end position="336"/>
    </location>
</feature>
<keyword evidence="14" id="KW-0645">Protease</keyword>
<feature type="domain" description="MSP" evidence="13">
    <location>
        <begin position="1"/>
        <end position="124"/>
    </location>
</feature>
<evidence type="ECO:0000256" key="4">
    <source>
        <dbReference type="ARBA" id="ARBA00022703"/>
    </source>
</evidence>
<evidence type="ECO:0000256" key="6">
    <source>
        <dbReference type="ARBA" id="ARBA00022771"/>
    </source>
</evidence>
<evidence type="ECO:0000256" key="7">
    <source>
        <dbReference type="ARBA" id="ARBA00022807"/>
    </source>
</evidence>
<dbReference type="GO" id="GO:0006915">
    <property type="term" value="P:apoptotic process"/>
    <property type="evidence" value="ECO:0007669"/>
    <property type="project" value="UniProtKB-KW"/>
</dbReference>
<dbReference type="Pfam" id="PF13923">
    <property type="entry name" value="zf-C3HC4_2"/>
    <property type="match status" value="1"/>
</dbReference>
<dbReference type="PROSITE" id="PS50202">
    <property type="entry name" value="MSP"/>
    <property type="match status" value="1"/>
</dbReference>
<accession>A0A9P6WKC1</accession>
<dbReference type="SUPFAM" id="SSF52129">
    <property type="entry name" value="Caspase-like"/>
    <property type="match status" value="1"/>
</dbReference>
<dbReference type="InterPro" id="IPR008962">
    <property type="entry name" value="PapD-like_sf"/>
</dbReference>
<dbReference type="PANTHER" id="PTHR48104">
    <property type="entry name" value="METACASPASE-4"/>
    <property type="match status" value="1"/>
</dbReference>
<dbReference type="Gene3D" id="3.40.50.12660">
    <property type="match status" value="1"/>
</dbReference>
<sequence>MLVSPKLVEFHAPFKGIQQTQALTVSNDTTAPMAFKVKTTAPKLYCVRPNSGVLQPGESAEVTIIFQGLLEEPPLGSKCKDKFLFVSIPCTSTIISKDVSTNWSELEKLAGGKSTDTKLKVSFNYDNAMNTIQEERSNISTHSIGGANTSSAQITNNSYQPIQPIQPIEEQIQDVEPVVSNIPDNSIQASSSGINSNITNNPTSRTSASVNPSTNINEITNEKEISSSEKKSDVHVAPPTTTVKSSSNETNIYLIGLVVLILFFLLSRFRRIQKRNIVNDHSYNSDQNISNKRQRLSRMIDDSDKTNHINNNEFDNQDNINNLINTDDDDDDDDKDFENKFKLNNNTKTEAIADTEADTEADGDNDEDEEVKMMDINAFNINAPVELNTTLDGSHAHNFGRSDSNHDIEENYDDDDDDDDDDIVVIHDVLNLPEIETNENNEDVVTENNVTETNVTENTTNINNNLYENDDDEYSDVEIISTRETPDINITRANNDTNSTSNNNTDIPQNIDPDVSVELIDDWFGPAEDFDNNNETNQVQGQRLSRQQLQNRDEENNRRVDIDIEEVNDSNSEDKDADDDDDEIIMLDGKPVPTTEQLLSQITSKDKDKNNEKNNEKNVQSSSLSLPVGKTFRDITCVICMDPIKDAVAAACGHVFCAGCIYRALAASKEPGSGSSGPSGRSGKCPMCRKLVAYKNLVWLKRPSMPPPGYQQQQQESYGGFQPPPGPPPNNNNRAVNGNNYNMQSSPISGTNIVQNFQLSNCQGKRKALLVGINYIGTNNALRGCINDVRNMQNFLIQKGGYRSEDMVILTDDAQNIMSIPTRNNILRAMEWLVQGAAPGDSLFFHYSGHGGEEKDLDGDEVDGMDECIYPVDFQQSGSIIDDIMHDIMVKRLPAGCRLTAIFDSCHSGTALDLPFTYRAQDGGLKEYNIWKDSTGDGANILLGYATRNTGMMLSGAKSLFSKVSNYKSSSQIEKIKQSKMSNADVIMFSGCRDDQTSADANEAGSFTGAMSWAFLTSMGNLPQGRQYSYLSLLQSIRSVMSSRYEQKPQLSSSHQIDPNAAFIF</sequence>
<evidence type="ECO:0000256" key="2">
    <source>
        <dbReference type="ARBA" id="ARBA00009005"/>
    </source>
</evidence>
<dbReference type="InterPro" id="IPR013083">
    <property type="entry name" value="Znf_RING/FYVE/PHD"/>
</dbReference>
<evidence type="ECO:0000256" key="11">
    <source>
        <dbReference type="SAM" id="MobiDB-lite"/>
    </source>
</evidence>
<dbReference type="EMBL" id="PUHW01000142">
    <property type="protein sequence ID" value="KAG0688557.1"/>
    <property type="molecule type" value="Genomic_DNA"/>
</dbReference>
<feature type="compositionally biased region" description="Basic and acidic residues" evidence="11">
    <location>
        <begin position="220"/>
        <end position="234"/>
    </location>
</feature>
<feature type="region of interest" description="Disordered" evidence="11">
    <location>
        <begin position="525"/>
        <end position="582"/>
    </location>
</feature>
<feature type="compositionally biased region" description="Low complexity" evidence="11">
    <location>
        <begin position="308"/>
        <end position="325"/>
    </location>
</feature>
<dbReference type="GO" id="GO:0004197">
    <property type="term" value="F:cysteine-type endopeptidase activity"/>
    <property type="evidence" value="ECO:0007669"/>
    <property type="project" value="InterPro"/>
</dbReference>
<evidence type="ECO:0000259" key="12">
    <source>
        <dbReference type="PROSITE" id="PS50089"/>
    </source>
</evidence>
<feature type="compositionally biased region" description="Low complexity" evidence="11">
    <location>
        <begin position="710"/>
        <end position="721"/>
    </location>
</feature>
<dbReference type="Gene3D" id="3.30.40.10">
    <property type="entry name" value="Zinc/RING finger domain, C3HC4 (zinc finger)"/>
    <property type="match status" value="1"/>
</dbReference>
<dbReference type="InterPro" id="IPR013783">
    <property type="entry name" value="Ig-like_fold"/>
</dbReference>
<keyword evidence="9" id="KW-0865">Zymogen</keyword>
<dbReference type="Pfam" id="PF00656">
    <property type="entry name" value="Peptidase_C14"/>
    <property type="match status" value="1"/>
</dbReference>